<name>A0A0F9KJD4_9ZZZZ</name>
<dbReference type="EMBL" id="LAZR01007919">
    <property type="protein sequence ID" value="KKM82078.1"/>
    <property type="molecule type" value="Genomic_DNA"/>
</dbReference>
<protein>
    <submittedName>
        <fullName evidence="2">Uncharacterized protein</fullName>
    </submittedName>
</protein>
<keyword evidence="1" id="KW-1133">Transmembrane helix</keyword>
<keyword evidence="1" id="KW-0472">Membrane</keyword>
<evidence type="ECO:0000313" key="2">
    <source>
        <dbReference type="EMBL" id="KKM82078.1"/>
    </source>
</evidence>
<keyword evidence="1" id="KW-0812">Transmembrane</keyword>
<sequence length="44" mass="5227">MNVILVILTLTLLIVFVVIPALFTFLFCEFTWENLKKMYKVLFT</sequence>
<comment type="caution">
    <text evidence="2">The sequence shown here is derived from an EMBL/GenBank/DDBJ whole genome shotgun (WGS) entry which is preliminary data.</text>
</comment>
<reference evidence="2" key="1">
    <citation type="journal article" date="2015" name="Nature">
        <title>Complex archaea that bridge the gap between prokaryotes and eukaryotes.</title>
        <authorList>
            <person name="Spang A."/>
            <person name="Saw J.H."/>
            <person name="Jorgensen S.L."/>
            <person name="Zaremba-Niedzwiedzka K."/>
            <person name="Martijn J."/>
            <person name="Lind A.E."/>
            <person name="van Eijk R."/>
            <person name="Schleper C."/>
            <person name="Guy L."/>
            <person name="Ettema T.J."/>
        </authorList>
    </citation>
    <scope>NUCLEOTIDE SEQUENCE</scope>
</reference>
<dbReference type="AlphaFoldDB" id="A0A0F9KJD4"/>
<accession>A0A0F9KJD4</accession>
<organism evidence="2">
    <name type="scientific">marine sediment metagenome</name>
    <dbReference type="NCBI Taxonomy" id="412755"/>
    <lineage>
        <taxon>unclassified sequences</taxon>
        <taxon>metagenomes</taxon>
        <taxon>ecological metagenomes</taxon>
    </lineage>
</organism>
<evidence type="ECO:0000256" key="1">
    <source>
        <dbReference type="SAM" id="Phobius"/>
    </source>
</evidence>
<proteinExistence type="predicted"/>
<feature type="transmembrane region" description="Helical" evidence="1">
    <location>
        <begin position="6"/>
        <end position="28"/>
    </location>
</feature>
<gene>
    <name evidence="2" type="ORF">LCGC14_1323180</name>
</gene>